<dbReference type="EMBL" id="KY523104">
    <property type="protein sequence ID" value="QKU35844.1"/>
    <property type="molecule type" value="Genomic_DNA"/>
</dbReference>
<dbReference type="RefSeq" id="YP_010782527.1">
    <property type="nucleotide sequence ID" value="NC_075039.1"/>
</dbReference>
<organism evidence="2">
    <name type="scientific">Tupanvirus soda lake</name>
    <dbReference type="NCBI Taxonomy" id="2126985"/>
    <lineage>
        <taxon>Viruses</taxon>
        <taxon>Varidnaviria</taxon>
        <taxon>Bamfordvirae</taxon>
        <taxon>Nucleocytoviricota</taxon>
        <taxon>Megaviricetes</taxon>
        <taxon>Imitervirales</taxon>
        <taxon>Mimiviridae</taxon>
        <taxon>Megamimivirinae</taxon>
        <taxon>Tupanvirus</taxon>
        <taxon>Tupanvirus salinum</taxon>
    </lineage>
</organism>
<proteinExistence type="predicted"/>
<dbReference type="GeneID" id="80519291"/>
<name>A0A6N1NN92_9VIRU</name>
<sequence length="225" mass="27092">MVEISIKIKTKLVKTMDVIRGKFRYKKLKKDKCLPQREKYNDFSSLAHLEIPVESSDSDQDTSPFYKPDSDWLAEEDSDLSNESEIDEHDAFKTVRIQPLYTKKEQKLFEDHFKTLRNQPHYTEEDIPRSRRSFRQRDRKKITDDNFMLETPKLHRTTSCVNEKKSCHHPEINVPTNTNKKFQIKEEIIQIKKILIREKYQNLNNHQRKKQNKKKVEFLESFNDF</sequence>
<evidence type="ECO:0000256" key="1">
    <source>
        <dbReference type="SAM" id="MobiDB-lite"/>
    </source>
</evidence>
<reference evidence="2" key="1">
    <citation type="submission" date="2017-01" db="EMBL/GenBank/DDBJ databases">
        <authorList>
            <person name="Assis F.L."/>
            <person name="Abrahao J.S."/>
            <person name="Silva L."/>
            <person name="Khalil J.B."/>
            <person name="Rodrigues R."/>
            <person name="Silva L.S."/>
            <person name="Arantes T."/>
            <person name="Boratto P."/>
            <person name="Andrade M."/>
            <person name="Kroon E.G."/>
            <person name="Ribeiro B."/>
            <person name="Bergier I."/>
            <person name="Seligmann H."/>
            <person name="Ghigo E."/>
            <person name="Colson P."/>
            <person name="Levasseur A."/>
            <person name="Raoult D."/>
            <person name="Scola B.L."/>
        </authorList>
    </citation>
    <scope>NUCLEOTIDE SEQUENCE</scope>
    <source>
        <strain evidence="2">Soda lake</strain>
    </source>
</reference>
<protein>
    <submittedName>
        <fullName evidence="2">Putative orfan</fullName>
    </submittedName>
</protein>
<evidence type="ECO:0000313" key="2">
    <source>
        <dbReference type="EMBL" id="QKU35844.1"/>
    </source>
</evidence>
<feature type="compositionally biased region" description="Basic residues" evidence="1">
    <location>
        <begin position="130"/>
        <end position="140"/>
    </location>
</feature>
<reference evidence="2" key="2">
    <citation type="journal article" date="2018" name="Nat. Commun.">
        <title>Tailed giant Tupanvirus possesses the most complete translational apparatus of the known virosphere.</title>
        <authorList>
            <person name="Abrahao J."/>
            <person name="Silva L."/>
            <person name="Silva L.S."/>
            <person name="Khalil J.Y.B."/>
            <person name="Rodrigues R."/>
            <person name="Arantes T."/>
            <person name="Assis F."/>
            <person name="Boratto P."/>
            <person name="Andrade M."/>
            <person name="Kroon E.G."/>
            <person name="Ribeiro B."/>
            <person name="Bergier I."/>
            <person name="Seligmann H."/>
            <person name="Ghigo E."/>
            <person name="Colson P."/>
            <person name="Levasseur A."/>
            <person name="Kroemer G."/>
            <person name="Raoult D."/>
            <person name="La Scola B."/>
        </authorList>
    </citation>
    <scope>NUCLEOTIDE SEQUENCE [LARGE SCALE GENOMIC DNA]</scope>
    <source>
        <strain evidence="2">Soda lake</strain>
    </source>
</reference>
<feature type="region of interest" description="Disordered" evidence="1">
    <location>
        <begin position="119"/>
        <end position="140"/>
    </location>
</feature>
<accession>A0A6N1NN92</accession>
<dbReference type="KEGG" id="vg:80519291"/>